<feature type="region of interest" description="Disordered" evidence="5">
    <location>
        <begin position="104"/>
        <end position="144"/>
    </location>
</feature>
<comment type="caution">
    <text evidence="8">The sequence shown here is derived from an EMBL/GenBank/DDBJ whole genome shotgun (WGS) entry which is preliminary data.</text>
</comment>
<dbReference type="InterPro" id="IPR052210">
    <property type="entry name" value="LysM1-like"/>
</dbReference>
<evidence type="ECO:0000256" key="1">
    <source>
        <dbReference type="ARBA" id="ARBA00022669"/>
    </source>
</evidence>
<keyword evidence="1" id="KW-0147">Chitin-binding</keyword>
<proteinExistence type="inferred from homology"/>
<dbReference type="InterPro" id="IPR056632">
    <property type="entry name" value="DUF7730"/>
</dbReference>
<dbReference type="InterPro" id="IPR018392">
    <property type="entry name" value="LysM"/>
</dbReference>
<dbReference type="PROSITE" id="PS51782">
    <property type="entry name" value="LYSM"/>
    <property type="match status" value="2"/>
</dbReference>
<feature type="domain" description="LysM" evidence="7">
    <location>
        <begin position="370"/>
        <end position="417"/>
    </location>
</feature>
<reference evidence="8 9" key="1">
    <citation type="submission" date="2020-05" db="EMBL/GenBank/DDBJ databases">
        <title>Identification and distribution of gene clusters putatively required for synthesis of sphingolipid metabolism inhibitors in phylogenetically diverse species of the filamentous fungus Fusarium.</title>
        <authorList>
            <person name="Kim H.-S."/>
            <person name="Busman M."/>
            <person name="Brown D.W."/>
            <person name="Divon H."/>
            <person name="Uhlig S."/>
            <person name="Proctor R.H."/>
        </authorList>
    </citation>
    <scope>NUCLEOTIDE SEQUENCE [LARGE SCALE GENOMIC DNA]</scope>
    <source>
        <strain evidence="8 9">NRRL 66333</strain>
    </source>
</reference>
<evidence type="ECO:0000256" key="2">
    <source>
        <dbReference type="ARBA" id="ARBA00022729"/>
    </source>
</evidence>
<evidence type="ECO:0000256" key="5">
    <source>
        <dbReference type="SAM" id="MobiDB-lite"/>
    </source>
</evidence>
<dbReference type="Pfam" id="PF01476">
    <property type="entry name" value="LysM"/>
    <property type="match status" value="1"/>
</dbReference>
<gene>
    <name evidence="8" type="ORF">FSUBG_5901</name>
</gene>
<organism evidence="8 9">
    <name type="scientific">Gibberella subglutinans</name>
    <name type="common">Fusarium subglutinans</name>
    <dbReference type="NCBI Taxonomy" id="42677"/>
    <lineage>
        <taxon>Eukaryota</taxon>
        <taxon>Fungi</taxon>
        <taxon>Dikarya</taxon>
        <taxon>Ascomycota</taxon>
        <taxon>Pezizomycotina</taxon>
        <taxon>Sordariomycetes</taxon>
        <taxon>Hypocreomycetidae</taxon>
        <taxon>Hypocreales</taxon>
        <taxon>Nectriaceae</taxon>
        <taxon>Fusarium</taxon>
        <taxon>Fusarium fujikuroi species complex</taxon>
    </lineage>
</organism>
<sequence>MRSITLSLLFCWSFLSAVHAQGKMPGAPVHPGQPSNCIAWHTVTQGDDCETVPKKYYITKEEFLAWNPAVSKDCLTNFWLKYAYCVRIDGTSAIYTSAESTGKSKTAATTKSSDPTSSTSRPTSTNYVSSTTSTSSKPASGVTSESVITTSVNTTYSVRNPVSTWNITTPTTDVTWPPKATQSGQPKDCNKWHLVRGRQGCQDVLNIHSYFMKKEEFFKWNPEIHEDCSGLFVGYWYCVGVKSNATGNLEWETSTPPFTPPSEPTSYTATKLTPANSDFMPTPSHGTMPTDCIHYHQAEANESCRDILKTYSYLSNDQFFKYNPVLKNNCDGLWKDNWYCVGVKSELLMPPTVTTTPNDIPSGSPKDCKAWYYTTGGETCDQLANMFGTFSADEFISMNPVVFDDCSDIEDNTWYCVANPDTPTTRTADLTTPTRPATAMPTQSNIASDCKEYWLVSQKDTCKSIRRANGISLEKLLAWNPALGNAKRHSRQHISRDPEMPRLPEPRAYALTPSPSREQITTLAETVPFFKLPLELRRKILIHAFGNRAVHMDLVLTHPLREPINDERSAYRSTKPADRFHHDAMHLYPYTKDNLGLDRSRPKYWQWRGCVCHRLPPPRFKITVDFHTIVKPADDRCCEGWAAYCALWTKRTDKPDSCWIGVMGWLLTCHQAYTEGTEVLYGTNTIHIASKPLLTNLSRLVPGRSLSLISSLEVVFRLDTEEQQGKAFPNLQQLERDLLILDTHFPSLLRLHIGLRLDLPIIEDNRTSIKRRPTHVFDMLQSIDTFVERRCEQPQFGQLRDPLLFSIPQSAYEDFQNEVRHNNQYYVRKSGVQVWRPLSPESLVLDDKGEIANAIASNGYWIWGDYEDSALSACLSSASNISTNNISCVPETMKRRFMTWCIAKREKHNGVPEPPTLPTPRPHILTPSPSSEALPQSQQTAPFFQMLPYEIRRQVLIEAFGDRTIHMDLTYNHPPMQGNKRAHAMIQEWRLGLDKSRPKSWYWRGCTCHHKPPPWHPAIATESYSARAVDKDRCCIGLAQCCDMWSKNSKDLYGCWIGVMGWLQTCRQAYTEGINVLYTTNTIHISSATLLVDLTAYILPQRMSSIRSLEIIWFVETDVCIGKNLPRERDLNAILRIIDRNFPDLKRLNLALKLGLSKNVETHVHWLFDTLDSFFMRRVSNCMREPFAVSIPYAVYVELRREIARAQGHEGRVFHWQIWRFFGGEYILPQKPRVRESLDTTTGARCNNGYWIYPGQMSVPTGQGGRQTLGGD</sequence>
<dbReference type="OrthoDB" id="5985073at2759"/>
<protein>
    <recommendedName>
        <fullName evidence="7">LysM domain-containing protein</fullName>
    </recommendedName>
</protein>
<keyword evidence="2 6" id="KW-0732">Signal</keyword>
<keyword evidence="3" id="KW-0843">Virulence</keyword>
<evidence type="ECO:0000313" key="9">
    <source>
        <dbReference type="Proteomes" id="UP000547976"/>
    </source>
</evidence>
<dbReference type="GeneID" id="59318766"/>
<evidence type="ECO:0000259" key="7">
    <source>
        <dbReference type="PROSITE" id="PS51782"/>
    </source>
</evidence>
<dbReference type="GO" id="GO:0008061">
    <property type="term" value="F:chitin binding"/>
    <property type="evidence" value="ECO:0007669"/>
    <property type="project" value="UniProtKB-KW"/>
</dbReference>
<feature type="compositionally biased region" description="Low complexity" evidence="5">
    <location>
        <begin position="104"/>
        <end position="136"/>
    </location>
</feature>
<evidence type="ECO:0000313" key="8">
    <source>
        <dbReference type="EMBL" id="KAF5606715.1"/>
    </source>
</evidence>
<accession>A0A8H5PZS4</accession>
<name>A0A8H5PZS4_GIBSU</name>
<dbReference type="Gene3D" id="3.10.350.10">
    <property type="entry name" value="LysM domain"/>
    <property type="match status" value="5"/>
</dbReference>
<feature type="signal peptide" evidence="6">
    <location>
        <begin position="1"/>
        <end position="20"/>
    </location>
</feature>
<evidence type="ECO:0000256" key="6">
    <source>
        <dbReference type="SAM" id="SignalP"/>
    </source>
</evidence>
<comment type="similarity">
    <text evidence="4">Belongs to the secreted LysM effector family.</text>
</comment>
<keyword evidence="9" id="KW-1185">Reference proteome</keyword>
<dbReference type="PANTHER" id="PTHR34997">
    <property type="entry name" value="AM15"/>
    <property type="match status" value="1"/>
</dbReference>
<dbReference type="InterPro" id="IPR036779">
    <property type="entry name" value="LysM_dom_sf"/>
</dbReference>
<dbReference type="CDD" id="cd00118">
    <property type="entry name" value="LysM"/>
    <property type="match status" value="2"/>
</dbReference>
<dbReference type="PANTHER" id="PTHR34997:SF2">
    <property type="entry name" value="LYSM DOMAIN-CONTAINING PROTEIN-RELATED"/>
    <property type="match status" value="1"/>
</dbReference>
<dbReference type="Pfam" id="PF24864">
    <property type="entry name" value="DUF7730"/>
    <property type="match status" value="1"/>
</dbReference>
<feature type="chain" id="PRO_5034369518" description="LysM domain-containing protein" evidence="6">
    <location>
        <begin position="21"/>
        <end position="1272"/>
    </location>
</feature>
<dbReference type="AlphaFoldDB" id="A0A8H5PZS4"/>
<dbReference type="RefSeq" id="XP_036538685.1">
    <property type="nucleotide sequence ID" value="XM_036684048.1"/>
</dbReference>
<feature type="domain" description="LysM" evidence="7">
    <location>
        <begin position="39"/>
        <end position="86"/>
    </location>
</feature>
<evidence type="ECO:0000256" key="4">
    <source>
        <dbReference type="ARBA" id="ARBA00044955"/>
    </source>
</evidence>
<evidence type="ECO:0000256" key="3">
    <source>
        <dbReference type="ARBA" id="ARBA00023026"/>
    </source>
</evidence>
<dbReference type="EMBL" id="JAAOAV010000059">
    <property type="protein sequence ID" value="KAF5606715.1"/>
    <property type="molecule type" value="Genomic_DNA"/>
</dbReference>
<dbReference type="Proteomes" id="UP000547976">
    <property type="component" value="Unassembled WGS sequence"/>
</dbReference>